<feature type="compositionally biased region" description="Basic residues" evidence="1">
    <location>
        <begin position="139"/>
        <end position="152"/>
    </location>
</feature>
<evidence type="ECO:0000256" key="1">
    <source>
        <dbReference type="SAM" id="MobiDB-lite"/>
    </source>
</evidence>
<dbReference type="AlphaFoldDB" id="A0AA36NG90"/>
<accession>A0AA36NG90</accession>
<keyword evidence="4" id="KW-1185">Reference proteome</keyword>
<dbReference type="Proteomes" id="UP001178507">
    <property type="component" value="Unassembled WGS sequence"/>
</dbReference>
<feature type="compositionally biased region" description="Basic and acidic residues" evidence="1">
    <location>
        <begin position="191"/>
        <end position="200"/>
    </location>
</feature>
<name>A0AA36NG90_9DINO</name>
<feature type="compositionally biased region" description="Basic and acidic residues" evidence="1">
    <location>
        <begin position="128"/>
        <end position="138"/>
    </location>
</feature>
<dbReference type="Pfam" id="PF08711">
    <property type="entry name" value="Med26"/>
    <property type="match status" value="1"/>
</dbReference>
<proteinExistence type="predicted"/>
<dbReference type="SUPFAM" id="SSF47676">
    <property type="entry name" value="Conserved domain common to transcription factors TFIIS, elongin A, CRSP70"/>
    <property type="match status" value="1"/>
</dbReference>
<organism evidence="3 4">
    <name type="scientific">Effrenium voratum</name>
    <dbReference type="NCBI Taxonomy" id="2562239"/>
    <lineage>
        <taxon>Eukaryota</taxon>
        <taxon>Sar</taxon>
        <taxon>Alveolata</taxon>
        <taxon>Dinophyceae</taxon>
        <taxon>Suessiales</taxon>
        <taxon>Symbiodiniaceae</taxon>
        <taxon>Effrenium</taxon>
    </lineage>
</organism>
<feature type="compositionally biased region" description="Basic and acidic residues" evidence="1">
    <location>
        <begin position="153"/>
        <end position="180"/>
    </location>
</feature>
<gene>
    <name evidence="3" type="ORF">EVOR1521_LOCUS25049</name>
</gene>
<comment type="caution">
    <text evidence="3">The sequence shown here is derived from an EMBL/GenBank/DDBJ whole genome shotgun (WGS) entry which is preliminary data.</text>
</comment>
<dbReference type="Gene3D" id="1.20.930.10">
    <property type="entry name" value="Conserved domain common to transcription factors TFIIS, elongin A, CRSP70"/>
    <property type="match status" value="1"/>
</dbReference>
<sequence>MAFLMADLQRGVWAKAKEVPADPVEDAQPAAQGGEAADKVLSGEEEWHIFSPKQIDARRCLARTWNSGQGGQCEEARSGCSLCYKHQRMAVSTVGLSYGLVDGPIPEHRLAQFREAALRGVTSAPGRKRAERESEPPKPKRKKGKKMRKLKPKPKDAKLPKEKPKEKASKDKESKSEQPQRVRQPIGSQRAMKESKEEKRGRPKKSTSTPTEPVKEPEVRSRRFLQSMNEAELQKRNRQKWSSVDVAMDQALQQMDLESRGPFQGLTDKGTIPLPRVGKAVEMMTTTSLEQRLQFTMVLRKSMHHNLQFGSAFVNAGGVTALRGWLQDALPAKQNGKEQLRKHEAVVLEALGLLQTLPVTLQTLRASGIGRTLMAIRNYCAPAMADAGELVPLGEVNRWMKKFRTELMQTKAKAKPEASAAKPPAEVTVRPVVPPASALVRPAPMSTSSASSSAVRPVPVHPAQPLRVAVPARRPAFRTRMLTRKRDRERKAVNETEATLQQLFLLGKVLEDDDGVKTYDICDD</sequence>
<evidence type="ECO:0000313" key="4">
    <source>
        <dbReference type="Proteomes" id="UP001178507"/>
    </source>
</evidence>
<dbReference type="EMBL" id="CAUJNA010003438">
    <property type="protein sequence ID" value="CAJ1402081.1"/>
    <property type="molecule type" value="Genomic_DNA"/>
</dbReference>
<protein>
    <recommendedName>
        <fullName evidence="2">TFIIS N-terminal domain-containing protein</fullName>
    </recommendedName>
</protein>
<reference evidence="3" key="1">
    <citation type="submission" date="2023-08" db="EMBL/GenBank/DDBJ databases">
        <authorList>
            <person name="Chen Y."/>
            <person name="Shah S."/>
            <person name="Dougan E. K."/>
            <person name="Thang M."/>
            <person name="Chan C."/>
        </authorList>
    </citation>
    <scope>NUCLEOTIDE SEQUENCE</scope>
</reference>
<feature type="domain" description="TFIIS N-terminal" evidence="2">
    <location>
        <begin position="349"/>
        <end position="380"/>
    </location>
</feature>
<evidence type="ECO:0000313" key="3">
    <source>
        <dbReference type="EMBL" id="CAJ1402081.1"/>
    </source>
</evidence>
<dbReference type="InterPro" id="IPR035441">
    <property type="entry name" value="TFIIS/LEDGF_dom_sf"/>
</dbReference>
<feature type="region of interest" description="Disordered" evidence="1">
    <location>
        <begin position="118"/>
        <end position="223"/>
    </location>
</feature>
<evidence type="ECO:0000259" key="2">
    <source>
        <dbReference type="Pfam" id="PF08711"/>
    </source>
</evidence>
<dbReference type="InterPro" id="IPR017923">
    <property type="entry name" value="TFIIS_N"/>
</dbReference>